<protein>
    <submittedName>
        <fullName evidence="1">AAA family ATPase</fullName>
    </submittedName>
</protein>
<comment type="caution">
    <text evidence="1">The sequence shown here is derived from an EMBL/GenBank/DDBJ whole genome shotgun (WGS) entry which is preliminary data.</text>
</comment>
<keyword evidence="2" id="KW-1185">Reference proteome</keyword>
<dbReference type="EMBL" id="JAHBAY010000009">
    <property type="protein sequence ID" value="MBT0771543.1"/>
    <property type="molecule type" value="Genomic_DNA"/>
</dbReference>
<proteinExistence type="predicted"/>
<evidence type="ECO:0000313" key="1">
    <source>
        <dbReference type="EMBL" id="MBT0771543.1"/>
    </source>
</evidence>
<dbReference type="Proteomes" id="UP001197247">
    <property type="component" value="Unassembled WGS sequence"/>
</dbReference>
<name>A0ABS5TKB7_9ACTN</name>
<accession>A0ABS5TKB7</accession>
<dbReference type="SUPFAM" id="SSF52540">
    <property type="entry name" value="P-loop containing nucleoside triphosphate hydrolases"/>
    <property type="match status" value="1"/>
</dbReference>
<dbReference type="Gene3D" id="3.40.50.300">
    <property type="entry name" value="P-loop containing nucleotide triphosphate hydrolases"/>
    <property type="match status" value="1"/>
</dbReference>
<dbReference type="InterPro" id="IPR027417">
    <property type="entry name" value="P-loop_NTPase"/>
</dbReference>
<gene>
    <name evidence="1" type="ORF">KIH74_21575</name>
</gene>
<reference evidence="1 2" key="1">
    <citation type="submission" date="2021-05" db="EMBL/GenBank/DDBJ databases">
        <title>Kineosporia and Streptomyces sp. nov. two new marine actinobacteria isolated from Coral.</title>
        <authorList>
            <person name="Buangrab K."/>
            <person name="Sutthacheep M."/>
            <person name="Yeemin T."/>
            <person name="Harunari E."/>
            <person name="Igarashi Y."/>
            <person name="Kanchanasin P."/>
            <person name="Tanasupawat S."/>
            <person name="Phongsopitanun W."/>
        </authorList>
    </citation>
    <scope>NUCLEOTIDE SEQUENCE [LARGE SCALE GENOMIC DNA]</scope>
    <source>
        <strain evidence="1 2">J2-2</strain>
    </source>
</reference>
<dbReference type="Pfam" id="PF13671">
    <property type="entry name" value="AAA_33"/>
    <property type="match status" value="1"/>
</dbReference>
<sequence>MTRLVLLNGAPASGKSTLAKVYLAARPMTLGLDVDTVRGMLGGWLERPVEAGLAARELAVAMARVHLLAGHDVLVPQYLGRLDFVLRLETLAGETGVPFVEIALVSDAADAVARFGRRATAPQTQEHRDAAALQERVGGAGELAQMHERLLAVIAARPATRTVVTVDGDVEGTYQRLVTALGETG</sequence>
<organism evidence="1 2">
    <name type="scientific">Kineosporia corallincola</name>
    <dbReference type="NCBI Taxonomy" id="2835133"/>
    <lineage>
        <taxon>Bacteria</taxon>
        <taxon>Bacillati</taxon>
        <taxon>Actinomycetota</taxon>
        <taxon>Actinomycetes</taxon>
        <taxon>Kineosporiales</taxon>
        <taxon>Kineosporiaceae</taxon>
        <taxon>Kineosporia</taxon>
    </lineage>
</organism>
<evidence type="ECO:0000313" key="2">
    <source>
        <dbReference type="Proteomes" id="UP001197247"/>
    </source>
</evidence>
<dbReference type="RefSeq" id="WP_214157911.1">
    <property type="nucleotide sequence ID" value="NZ_JAHBAY010000009.1"/>
</dbReference>